<accession>A0AA39DYN2</accession>
<protein>
    <submittedName>
        <fullName evidence="2">Uncharacterized protein</fullName>
    </submittedName>
</protein>
<comment type="caution">
    <text evidence="2">The sequence shown here is derived from an EMBL/GenBank/DDBJ whole genome shotgun (WGS) entry which is preliminary data.</text>
</comment>
<evidence type="ECO:0000313" key="2">
    <source>
        <dbReference type="EMBL" id="KAJ9702956.1"/>
    </source>
</evidence>
<keyword evidence="3" id="KW-1185">Reference proteome</keyword>
<organism evidence="2 3">
    <name type="scientific">Vitis rotundifolia</name>
    <name type="common">Muscadine grape</name>
    <dbReference type="NCBI Taxonomy" id="103349"/>
    <lineage>
        <taxon>Eukaryota</taxon>
        <taxon>Viridiplantae</taxon>
        <taxon>Streptophyta</taxon>
        <taxon>Embryophyta</taxon>
        <taxon>Tracheophyta</taxon>
        <taxon>Spermatophyta</taxon>
        <taxon>Magnoliopsida</taxon>
        <taxon>eudicotyledons</taxon>
        <taxon>Gunneridae</taxon>
        <taxon>Pentapetalae</taxon>
        <taxon>rosids</taxon>
        <taxon>Vitales</taxon>
        <taxon>Vitaceae</taxon>
        <taxon>Viteae</taxon>
        <taxon>Vitis</taxon>
    </lineage>
</organism>
<feature type="compositionally biased region" description="Polar residues" evidence="1">
    <location>
        <begin position="9"/>
        <end position="23"/>
    </location>
</feature>
<dbReference type="Proteomes" id="UP001168098">
    <property type="component" value="Unassembled WGS sequence"/>
</dbReference>
<reference evidence="2 3" key="1">
    <citation type="journal article" date="2023" name="BMC Biotechnol.">
        <title>Vitis rotundifolia cv Carlos genome sequencing.</title>
        <authorList>
            <person name="Huff M."/>
            <person name="Hulse-Kemp A."/>
            <person name="Scheffler B."/>
            <person name="Youngblood R."/>
            <person name="Simpson S."/>
            <person name="Babiker E."/>
            <person name="Staton M."/>
        </authorList>
    </citation>
    <scope>NUCLEOTIDE SEQUENCE [LARGE SCALE GENOMIC DNA]</scope>
    <source>
        <tissue evidence="2">Leaf</tissue>
    </source>
</reference>
<feature type="region of interest" description="Disordered" evidence="1">
    <location>
        <begin position="41"/>
        <end position="81"/>
    </location>
</feature>
<sequence length="179" mass="20335">MVRTDSMSRKSAPQQVVTPKCQTTQMTKLRESLADALALVYQQQDKPPHMEKNSKNEATNTSIPRQSEKDFEPAESSSTTVNIVEQETLTNENGGNYASVHYGIRVISSFYSQDNAQAYERECDGEEREDSAAIRRRRKGSSFVVESKVLELVLEERKGKPQVFIVEKKRGVSSWDRRT</sequence>
<proteinExistence type="predicted"/>
<feature type="region of interest" description="Disordered" evidence="1">
    <location>
        <begin position="1"/>
        <end position="23"/>
    </location>
</feature>
<evidence type="ECO:0000313" key="3">
    <source>
        <dbReference type="Proteomes" id="UP001168098"/>
    </source>
</evidence>
<gene>
    <name evidence="2" type="ORF">PVL29_004628</name>
</gene>
<feature type="compositionally biased region" description="Basic and acidic residues" evidence="1">
    <location>
        <begin position="46"/>
        <end position="55"/>
    </location>
</feature>
<dbReference type="AlphaFoldDB" id="A0AA39DYN2"/>
<evidence type="ECO:0000256" key="1">
    <source>
        <dbReference type="SAM" id="MobiDB-lite"/>
    </source>
</evidence>
<feature type="compositionally biased region" description="Polar residues" evidence="1">
    <location>
        <begin position="56"/>
        <end position="65"/>
    </location>
</feature>
<name>A0AA39DYN2_VITRO</name>
<dbReference type="EMBL" id="JARBHA010000004">
    <property type="protein sequence ID" value="KAJ9702956.1"/>
    <property type="molecule type" value="Genomic_DNA"/>
</dbReference>